<feature type="disulfide bond" evidence="3">
    <location>
        <begin position="50"/>
        <end position="88"/>
    </location>
</feature>
<organism evidence="6 7">
    <name type="scientific">Branchiostoma floridae</name>
    <name type="common">Florida lancelet</name>
    <name type="synonym">Amphioxus</name>
    <dbReference type="NCBI Taxonomy" id="7739"/>
    <lineage>
        <taxon>Eukaryota</taxon>
        <taxon>Metazoa</taxon>
        <taxon>Chordata</taxon>
        <taxon>Cephalochordata</taxon>
        <taxon>Leptocardii</taxon>
        <taxon>Amphioxiformes</taxon>
        <taxon>Branchiostomatidae</taxon>
        <taxon>Branchiostoma</taxon>
    </lineage>
</organism>
<dbReference type="InterPro" id="IPR020067">
    <property type="entry name" value="Frizzled_dom"/>
</dbReference>
<feature type="domain" description="FZ" evidence="4">
    <location>
        <begin position="267"/>
        <end position="380"/>
    </location>
</feature>
<dbReference type="OMA" id="PECTPTG"/>
<keyword evidence="2 3" id="KW-1015">Disulfide bond</keyword>
<dbReference type="PANTHER" id="PTHR11309:SF47">
    <property type="entry name" value="FRIZZLED"/>
    <property type="match status" value="1"/>
</dbReference>
<dbReference type="PANTHER" id="PTHR11309">
    <property type="entry name" value="FRIZZLED"/>
    <property type="match status" value="1"/>
</dbReference>
<dbReference type="Gene3D" id="1.10.2000.10">
    <property type="entry name" value="Frizzled cysteine-rich domain"/>
    <property type="match status" value="3"/>
</dbReference>
<evidence type="ECO:0000313" key="7">
    <source>
        <dbReference type="RefSeq" id="XP_035665824.1"/>
    </source>
</evidence>
<dbReference type="Pfam" id="PF01392">
    <property type="entry name" value="Fz"/>
    <property type="match status" value="3"/>
</dbReference>
<keyword evidence="1" id="KW-0217">Developmental protein</keyword>
<sequence>VCMPMELEFCQSEVPYNRTTFPNYLGQQNVTMIEESDIHANVSLLADTACHEYVKFLYCHMAVPECVKDGVRGQPLCRTVCEEVRQTCSMEIQEIGFEFTKSTCDGIFPDSVQKDTCKLIKEFDCSFDVDTCGWMAGNNSLAEVLQSRNDSELGMYLSLNGVSSKPTSPTMYTDDKCLKLDYWLRGDGSKLSVYVSGPGDSIFFTWRQSDDDYEDGMGWSSVRLNINKGWPWFKVSLDAYVADGGKVGVDDVTLSDGSCEGQVSPGCVEIEFERCLSMPYNFTTYPNLLGWEKDPALSIAPGSFQAFDPIADCHPDLQFFLCSVIFPECTPTGTRLPCRSFCEEVTAACTARANAIGLRWGPDACFTFPEADDPQGCVAPEAATPDCQPIPIERCQNMSYSETSFPNWLGWQGPADAVANATLVFGALDQISDCHKDLDLFLCSLYFPSCTLATGVKFPCRSFCDEINDACAVPAL</sequence>
<feature type="domain" description="MAM" evidence="5">
    <location>
        <begin position="123"/>
        <end position="261"/>
    </location>
</feature>
<dbReference type="InterPro" id="IPR013320">
    <property type="entry name" value="ConA-like_dom_sf"/>
</dbReference>
<dbReference type="SUPFAM" id="SSF49899">
    <property type="entry name" value="Concanavalin A-like lectins/glucanases"/>
    <property type="match status" value="1"/>
</dbReference>
<dbReference type="GO" id="GO:0017147">
    <property type="term" value="F:Wnt-protein binding"/>
    <property type="evidence" value="ECO:0000318"/>
    <property type="project" value="GO_Central"/>
</dbReference>
<dbReference type="SMART" id="SM00137">
    <property type="entry name" value="MAM"/>
    <property type="match status" value="1"/>
</dbReference>
<gene>
    <name evidence="7" type="primary">LOC118409064</name>
</gene>
<dbReference type="Pfam" id="PF00629">
    <property type="entry name" value="MAM"/>
    <property type="match status" value="1"/>
</dbReference>
<dbReference type="GeneID" id="118409064"/>
<accession>A0A9J7KJ37</accession>
<dbReference type="KEGG" id="bfo:118409064"/>
<dbReference type="PROSITE" id="PS50060">
    <property type="entry name" value="MAM_2"/>
    <property type="match status" value="1"/>
</dbReference>
<dbReference type="InterPro" id="IPR015526">
    <property type="entry name" value="Frizzled/SFRP"/>
</dbReference>
<dbReference type="Gene3D" id="2.60.120.200">
    <property type="match status" value="1"/>
</dbReference>
<dbReference type="InterPro" id="IPR000998">
    <property type="entry name" value="MAM_dom"/>
</dbReference>
<feature type="non-terminal residue" evidence="7">
    <location>
        <position position="1"/>
    </location>
</feature>
<evidence type="ECO:0000256" key="2">
    <source>
        <dbReference type="ARBA" id="ARBA00023157"/>
    </source>
</evidence>
<keyword evidence="6" id="KW-1185">Reference proteome</keyword>
<name>A0A9J7KJ37_BRAFL</name>
<dbReference type="InterPro" id="IPR036790">
    <property type="entry name" value="Frizzled_dom_sf"/>
</dbReference>
<feature type="non-terminal residue" evidence="7">
    <location>
        <position position="476"/>
    </location>
</feature>
<comment type="caution">
    <text evidence="3">Lacks conserved residue(s) required for the propagation of feature annotation.</text>
</comment>
<evidence type="ECO:0000259" key="5">
    <source>
        <dbReference type="PROSITE" id="PS50060"/>
    </source>
</evidence>
<dbReference type="Proteomes" id="UP000001554">
    <property type="component" value="Unplaced"/>
</dbReference>
<dbReference type="GO" id="GO:0035567">
    <property type="term" value="P:non-canonical Wnt signaling pathway"/>
    <property type="evidence" value="ECO:0000318"/>
    <property type="project" value="GO_Central"/>
</dbReference>
<evidence type="ECO:0000256" key="1">
    <source>
        <dbReference type="ARBA" id="ARBA00022473"/>
    </source>
</evidence>
<dbReference type="GO" id="GO:0005886">
    <property type="term" value="C:plasma membrane"/>
    <property type="evidence" value="ECO:0000318"/>
    <property type="project" value="GO_Central"/>
</dbReference>
<feature type="domain" description="FZ" evidence="4">
    <location>
        <begin position="382"/>
        <end position="472"/>
    </location>
</feature>
<evidence type="ECO:0000259" key="4">
    <source>
        <dbReference type="PROSITE" id="PS50038"/>
    </source>
</evidence>
<dbReference type="OrthoDB" id="5985572at2759"/>
<dbReference type="FunFam" id="1.10.2000.10:FF:000033">
    <property type="match status" value="1"/>
</dbReference>
<dbReference type="RefSeq" id="XP_035665824.1">
    <property type="nucleotide sequence ID" value="XM_035809931.1"/>
</dbReference>
<evidence type="ECO:0000313" key="6">
    <source>
        <dbReference type="Proteomes" id="UP000001554"/>
    </source>
</evidence>
<evidence type="ECO:0000256" key="3">
    <source>
        <dbReference type="PROSITE-ProRule" id="PRU00090"/>
    </source>
</evidence>
<dbReference type="AlphaFoldDB" id="A0A9J7KJ37"/>
<dbReference type="SMART" id="SM00063">
    <property type="entry name" value="FRI"/>
    <property type="match status" value="2"/>
</dbReference>
<dbReference type="GO" id="GO:0042813">
    <property type="term" value="F:Wnt receptor activity"/>
    <property type="evidence" value="ECO:0000318"/>
    <property type="project" value="GO_Central"/>
</dbReference>
<dbReference type="SUPFAM" id="SSF63501">
    <property type="entry name" value="Frizzled cysteine-rich domain"/>
    <property type="match status" value="3"/>
</dbReference>
<protein>
    <submittedName>
        <fullName evidence="7">Uncharacterized protein LOC118409064</fullName>
    </submittedName>
</protein>
<reference evidence="7" key="1">
    <citation type="journal article" date="2016" name="Genome Biol. Evol.">
        <title>Conserved non-coding elements in the most distant genera of cephalochordates: the Goldilocks principle.</title>
        <authorList>
            <person name="Yue J.X."/>
            <person name="Kozmikova I."/>
            <person name="Ono H."/>
            <person name="Nossa C.W."/>
            <person name="Kozmik Z."/>
            <person name="Putnam N.H."/>
            <person name="Yu J.K."/>
            <person name="Holland L.Z."/>
        </authorList>
    </citation>
    <scope>NUCLEOTIDE SEQUENCE</scope>
</reference>
<dbReference type="GO" id="GO:0060070">
    <property type="term" value="P:canonical Wnt signaling pathway"/>
    <property type="evidence" value="ECO:0000318"/>
    <property type="project" value="GO_Central"/>
</dbReference>
<dbReference type="PROSITE" id="PS50038">
    <property type="entry name" value="FZ"/>
    <property type="match status" value="3"/>
</dbReference>
<dbReference type="CDD" id="cd07066">
    <property type="entry name" value="CRD_FZ"/>
    <property type="match status" value="3"/>
</dbReference>
<feature type="domain" description="FZ" evidence="4">
    <location>
        <begin position="1"/>
        <end position="120"/>
    </location>
</feature>
<reference evidence="7" key="2">
    <citation type="submission" date="2025-08" db="UniProtKB">
        <authorList>
            <consortium name="RefSeq"/>
        </authorList>
    </citation>
    <scope>IDENTIFICATION</scope>
</reference>
<proteinExistence type="predicted"/>